<name>A0A2M8KUI8_9BACT</name>
<dbReference type="AlphaFoldDB" id="A0A2M8KUI8"/>
<protein>
    <submittedName>
        <fullName evidence="1">Uncharacterized protein</fullName>
    </submittedName>
</protein>
<organism evidence="1 2">
    <name type="scientific">Candidatus Roizmanbacteria bacterium CG10_big_fil_rev_8_21_14_0_10_45_7</name>
    <dbReference type="NCBI Taxonomy" id="1974854"/>
    <lineage>
        <taxon>Bacteria</taxon>
        <taxon>Candidatus Roizmaniibacteriota</taxon>
    </lineage>
</organism>
<evidence type="ECO:0000313" key="1">
    <source>
        <dbReference type="EMBL" id="PJE63598.1"/>
    </source>
</evidence>
<dbReference type="Proteomes" id="UP000231569">
    <property type="component" value="Unassembled WGS sequence"/>
</dbReference>
<proteinExistence type="predicted"/>
<reference evidence="2" key="1">
    <citation type="submission" date="2017-09" db="EMBL/GenBank/DDBJ databases">
        <title>Depth-based differentiation of microbial function through sediment-hosted aquifers and enrichment of novel symbionts in the deep terrestrial subsurface.</title>
        <authorList>
            <person name="Probst A.J."/>
            <person name="Ladd B."/>
            <person name="Jarett J.K."/>
            <person name="Geller-Mcgrath D.E."/>
            <person name="Sieber C.M.K."/>
            <person name="Emerson J.B."/>
            <person name="Anantharaman K."/>
            <person name="Thomas B.C."/>
            <person name="Malmstrom R."/>
            <person name="Stieglmeier M."/>
            <person name="Klingl A."/>
            <person name="Woyke T."/>
            <person name="Ryan C.M."/>
            <person name="Banfield J.F."/>
        </authorList>
    </citation>
    <scope>NUCLEOTIDE SEQUENCE [LARGE SCALE GENOMIC DNA]</scope>
</reference>
<comment type="caution">
    <text evidence="1">The sequence shown here is derived from an EMBL/GenBank/DDBJ whole genome shotgun (WGS) entry which is preliminary data.</text>
</comment>
<accession>A0A2M8KUI8</accession>
<evidence type="ECO:0000313" key="2">
    <source>
        <dbReference type="Proteomes" id="UP000231569"/>
    </source>
</evidence>
<gene>
    <name evidence="1" type="ORF">COU89_02395</name>
</gene>
<dbReference type="EMBL" id="PFEE01000052">
    <property type="protein sequence ID" value="PJE63598.1"/>
    <property type="molecule type" value="Genomic_DNA"/>
</dbReference>
<sequence length="132" mass="15149">MVRDRHRSIAKQIQDILRKKPTHEVVMQDITLQGISLKNLGGNIDLIRHLSSDLAIKIWKNQKIEELIRHSATKLQKIGIHPSVLRKQRFRYLKQLEQDDVLTASLSRLDAPIAPGSLEVMVQSDVSKKEKN</sequence>